<evidence type="ECO:0000256" key="5">
    <source>
        <dbReference type="ARBA" id="ARBA00023136"/>
    </source>
</evidence>
<comment type="similarity">
    <text evidence="2 6">Belongs to the CDC50/LEM3 family.</text>
</comment>
<dbReference type="PANTHER" id="PTHR10926">
    <property type="entry name" value="CELL CYCLE CONTROL PROTEIN 50"/>
    <property type="match status" value="1"/>
</dbReference>
<feature type="region of interest" description="Disordered" evidence="7">
    <location>
        <begin position="1"/>
        <end position="41"/>
    </location>
</feature>
<proteinExistence type="inferred from homology"/>
<organism evidence="9 10">
    <name type="scientific">Ditylenchus destructor</name>
    <dbReference type="NCBI Taxonomy" id="166010"/>
    <lineage>
        <taxon>Eukaryota</taxon>
        <taxon>Metazoa</taxon>
        <taxon>Ecdysozoa</taxon>
        <taxon>Nematoda</taxon>
        <taxon>Chromadorea</taxon>
        <taxon>Rhabditida</taxon>
        <taxon>Tylenchina</taxon>
        <taxon>Tylenchomorpha</taxon>
        <taxon>Sphaerularioidea</taxon>
        <taxon>Anguinidae</taxon>
        <taxon>Anguininae</taxon>
        <taxon>Ditylenchus</taxon>
    </lineage>
</organism>
<keyword evidence="5 6" id="KW-0472">Membrane</keyword>
<dbReference type="GO" id="GO:0005794">
    <property type="term" value="C:Golgi apparatus"/>
    <property type="evidence" value="ECO:0007669"/>
    <property type="project" value="TreeGrafter"/>
</dbReference>
<dbReference type="GO" id="GO:0005783">
    <property type="term" value="C:endoplasmic reticulum"/>
    <property type="evidence" value="ECO:0007669"/>
    <property type="project" value="TreeGrafter"/>
</dbReference>
<sequence length="263" mass="29002">MAAHTPMEGTSAATANHRHSPPVDPAESPKKNRPKASRLRQQQLPAWQPILTAKTVIPTVLVTGVIFIPIGVALIIASNKDSFSLIYHNPTGSSLVSWTYRGVVWEVDKSVKFNNPILAQGEDLCRKFNKTEKPQNWAKSPCELDPLDPDNNGFKNADFITWMRTAALPDFRKPYRKLERIGNFVDGLPSGNYTLSIQNNYNVTSFGGRKSFIISTTSWAGGKNPFLGIAYLVVGSLCILLGVIFLILHLKFGHSLSEIAVVD</sequence>
<gene>
    <name evidence="9" type="ORF">DdX_03102</name>
</gene>
<dbReference type="PIRSF" id="PIRSF015840">
    <property type="entry name" value="DUF284_TM_euk"/>
    <property type="match status" value="1"/>
</dbReference>
<name>A0AAD4NDR2_9BILA</name>
<keyword evidence="10" id="KW-1185">Reference proteome</keyword>
<comment type="subcellular location">
    <subcellularLocation>
        <location evidence="1">Membrane</location>
        <topology evidence="1">Multi-pass membrane protein</topology>
    </subcellularLocation>
</comment>
<dbReference type="Pfam" id="PF03381">
    <property type="entry name" value="CDC50"/>
    <property type="match status" value="1"/>
</dbReference>
<protein>
    <submittedName>
        <fullName evidence="9">LEM3 (Ligand-effect modulator 3) family / CDC50 family domain-containing protein</fullName>
    </submittedName>
</protein>
<dbReference type="GO" id="GO:0005886">
    <property type="term" value="C:plasma membrane"/>
    <property type="evidence" value="ECO:0007669"/>
    <property type="project" value="TreeGrafter"/>
</dbReference>
<dbReference type="PANTHER" id="PTHR10926:SF0">
    <property type="entry name" value="CDC50, ISOFORM A"/>
    <property type="match status" value="1"/>
</dbReference>
<evidence type="ECO:0000256" key="3">
    <source>
        <dbReference type="ARBA" id="ARBA00022692"/>
    </source>
</evidence>
<keyword evidence="4 8" id="KW-1133">Transmembrane helix</keyword>
<evidence type="ECO:0000256" key="1">
    <source>
        <dbReference type="ARBA" id="ARBA00004141"/>
    </source>
</evidence>
<dbReference type="EMBL" id="JAKKPZ010000002">
    <property type="protein sequence ID" value="KAI1726383.1"/>
    <property type="molecule type" value="Genomic_DNA"/>
</dbReference>
<evidence type="ECO:0000313" key="9">
    <source>
        <dbReference type="EMBL" id="KAI1726383.1"/>
    </source>
</evidence>
<evidence type="ECO:0000256" key="2">
    <source>
        <dbReference type="ARBA" id="ARBA00009457"/>
    </source>
</evidence>
<comment type="caution">
    <text evidence="9">The sequence shown here is derived from an EMBL/GenBank/DDBJ whole genome shotgun (WGS) entry which is preliminary data.</text>
</comment>
<evidence type="ECO:0000256" key="4">
    <source>
        <dbReference type="ARBA" id="ARBA00022989"/>
    </source>
</evidence>
<evidence type="ECO:0000256" key="6">
    <source>
        <dbReference type="PIRNR" id="PIRNR015840"/>
    </source>
</evidence>
<feature type="transmembrane region" description="Helical" evidence="8">
    <location>
        <begin position="226"/>
        <end position="248"/>
    </location>
</feature>
<dbReference type="InterPro" id="IPR005045">
    <property type="entry name" value="CDC50/LEM3_fam"/>
</dbReference>
<dbReference type="AlphaFoldDB" id="A0AAD4NDR2"/>
<reference evidence="9" key="1">
    <citation type="submission" date="2022-01" db="EMBL/GenBank/DDBJ databases">
        <title>Genome Sequence Resource for Two Populations of Ditylenchus destructor, the Migratory Endoparasitic Phytonematode.</title>
        <authorList>
            <person name="Zhang H."/>
            <person name="Lin R."/>
            <person name="Xie B."/>
        </authorList>
    </citation>
    <scope>NUCLEOTIDE SEQUENCE</scope>
    <source>
        <strain evidence="9">BazhouSP</strain>
    </source>
</reference>
<evidence type="ECO:0000256" key="8">
    <source>
        <dbReference type="SAM" id="Phobius"/>
    </source>
</evidence>
<accession>A0AAD4NDR2</accession>
<evidence type="ECO:0000313" key="10">
    <source>
        <dbReference type="Proteomes" id="UP001201812"/>
    </source>
</evidence>
<keyword evidence="3 8" id="KW-0812">Transmembrane</keyword>
<feature type="transmembrane region" description="Helical" evidence="8">
    <location>
        <begin position="56"/>
        <end position="77"/>
    </location>
</feature>
<evidence type="ECO:0000256" key="7">
    <source>
        <dbReference type="SAM" id="MobiDB-lite"/>
    </source>
</evidence>
<dbReference type="Proteomes" id="UP001201812">
    <property type="component" value="Unassembled WGS sequence"/>
</dbReference>